<keyword evidence="6" id="KW-1185">Reference proteome</keyword>
<dbReference type="Pfam" id="PF02621">
    <property type="entry name" value="VitK2_biosynth"/>
    <property type="match status" value="1"/>
</dbReference>
<comment type="function">
    <text evidence="4">Catalyzes the dehydration of chorismate into 3-[(1-carboxyvinyl)oxy]benzoate, a step in the biosynthesis of menaquinone (MK, vitamin K2).</text>
</comment>
<dbReference type="AlphaFoldDB" id="A0A9W6L8L0"/>
<comment type="catalytic activity">
    <reaction evidence="4">
        <text>chorismate = 3-[(1-carboxyvinyl)-oxy]benzoate + H2O</text>
        <dbReference type="Rhea" id="RHEA:40051"/>
        <dbReference type="ChEBI" id="CHEBI:15377"/>
        <dbReference type="ChEBI" id="CHEBI:29748"/>
        <dbReference type="ChEBI" id="CHEBI:76981"/>
        <dbReference type="EC" id="4.2.1.151"/>
    </reaction>
</comment>
<comment type="similarity">
    <text evidence="4">Belongs to the MqnA/MqnD family. MqnA subfamily.</text>
</comment>
<dbReference type="InterPro" id="IPR030868">
    <property type="entry name" value="MqnA"/>
</dbReference>
<evidence type="ECO:0000313" key="6">
    <source>
        <dbReference type="Proteomes" id="UP001144372"/>
    </source>
</evidence>
<dbReference type="PANTHER" id="PTHR37690">
    <property type="entry name" value="CHORISMATE DEHYDRATASE"/>
    <property type="match status" value="1"/>
</dbReference>
<gene>
    <name evidence="4 5" type="primary">mqnA</name>
    <name evidence="5" type="ORF">DAMNIGENAA_32960</name>
</gene>
<evidence type="ECO:0000256" key="2">
    <source>
        <dbReference type="ARBA" id="ARBA00022428"/>
    </source>
</evidence>
<dbReference type="EC" id="4.2.1.151" evidence="4"/>
<dbReference type="Gene3D" id="3.40.190.10">
    <property type="entry name" value="Periplasmic binding protein-like II"/>
    <property type="match status" value="2"/>
</dbReference>
<accession>A0A9W6L8L0</accession>
<keyword evidence="3 4" id="KW-0456">Lyase</keyword>
<name>A0A9W6L8L0_9BACT</name>
<dbReference type="PANTHER" id="PTHR37690:SF1">
    <property type="entry name" value="CHORISMATE DEHYDRATASE"/>
    <property type="match status" value="1"/>
</dbReference>
<proteinExistence type="inferred from homology"/>
<dbReference type="GO" id="GO:0009234">
    <property type="term" value="P:menaquinone biosynthetic process"/>
    <property type="evidence" value="ECO:0007669"/>
    <property type="project" value="UniProtKB-UniRule"/>
</dbReference>
<dbReference type="SUPFAM" id="SSF53850">
    <property type="entry name" value="Periplasmic binding protein-like II"/>
    <property type="match status" value="1"/>
</dbReference>
<comment type="caution">
    <text evidence="5">The sequence shown here is derived from an EMBL/GenBank/DDBJ whole genome shotgun (WGS) entry which is preliminary data.</text>
</comment>
<evidence type="ECO:0000256" key="1">
    <source>
        <dbReference type="ARBA" id="ARBA00004863"/>
    </source>
</evidence>
<dbReference type="Proteomes" id="UP001144372">
    <property type="component" value="Unassembled WGS sequence"/>
</dbReference>
<dbReference type="CDD" id="cd13634">
    <property type="entry name" value="PBP2_Sco4506"/>
    <property type="match status" value="1"/>
</dbReference>
<dbReference type="RefSeq" id="WP_281795955.1">
    <property type="nucleotide sequence ID" value="NZ_BSDR01000001.1"/>
</dbReference>
<dbReference type="InterPro" id="IPR003773">
    <property type="entry name" value="Menaquinone_biosynth"/>
</dbReference>
<dbReference type="HAMAP" id="MF_00995">
    <property type="entry name" value="MqnA"/>
    <property type="match status" value="1"/>
</dbReference>
<evidence type="ECO:0000256" key="3">
    <source>
        <dbReference type="ARBA" id="ARBA00023239"/>
    </source>
</evidence>
<keyword evidence="2 4" id="KW-0474">Menaquinone biosynthesis</keyword>
<evidence type="ECO:0000313" key="5">
    <source>
        <dbReference type="EMBL" id="GLI35863.1"/>
    </source>
</evidence>
<evidence type="ECO:0000256" key="4">
    <source>
        <dbReference type="HAMAP-Rule" id="MF_00995"/>
    </source>
</evidence>
<sequence>MGPLSQEQLRLGRIGYLNVLPIYYPLESGIVSHNFEIVSGTPSFLNGLMARGDLDLSVVSSIEYARHPERYFILPDLSISCRGAVKSVLLLSRNPIDQLDGETILVSSQSHTSVALLKILLSLFLGKKAVFEPASCTEALERGKQPVAFLAIGDEALRLRHHPEYPYQWDLGQVWREWTGLPFVFALWVIQRQAVERWNGRLAPAIRSLSSAKKWGRTHLNEICLQATGENILDIEELHAYYDCLGYNLDSDEQRGLELFYRCLHRIEEIGEVPGLEIYSISEHSGGSFQPIERFNFPLNGAMLFNQTN</sequence>
<protein>
    <recommendedName>
        <fullName evidence="4">Chorismate dehydratase</fullName>
        <ecNumber evidence="4">4.2.1.151</ecNumber>
    </recommendedName>
    <alternativeName>
        <fullName evidence="4">Menaquinone biosynthetic enzyme MqnA</fullName>
    </alternativeName>
</protein>
<dbReference type="GO" id="GO:0016836">
    <property type="term" value="F:hydro-lyase activity"/>
    <property type="evidence" value="ECO:0007669"/>
    <property type="project" value="UniProtKB-UniRule"/>
</dbReference>
<comment type="pathway">
    <text evidence="1 4">Quinol/quinone metabolism; menaquinone biosynthesis.</text>
</comment>
<dbReference type="EMBL" id="BSDR01000001">
    <property type="protein sequence ID" value="GLI35863.1"/>
    <property type="molecule type" value="Genomic_DNA"/>
</dbReference>
<organism evidence="5 6">
    <name type="scientific">Desulforhabdus amnigena</name>
    <dbReference type="NCBI Taxonomy" id="40218"/>
    <lineage>
        <taxon>Bacteria</taxon>
        <taxon>Pseudomonadati</taxon>
        <taxon>Thermodesulfobacteriota</taxon>
        <taxon>Syntrophobacteria</taxon>
        <taxon>Syntrophobacterales</taxon>
        <taxon>Syntrophobacteraceae</taxon>
        <taxon>Desulforhabdus</taxon>
    </lineage>
</organism>
<reference evidence="5" key="1">
    <citation type="submission" date="2022-12" db="EMBL/GenBank/DDBJ databases">
        <title>Reference genome sequencing for broad-spectrum identification of bacterial and archaeal isolates by mass spectrometry.</title>
        <authorList>
            <person name="Sekiguchi Y."/>
            <person name="Tourlousse D.M."/>
        </authorList>
    </citation>
    <scope>NUCLEOTIDE SEQUENCE</scope>
    <source>
        <strain evidence="5">ASRB1</strain>
    </source>
</reference>